<sequence>MDFLTKLPKDLIDHILYFLLAKEGARRSSNKRPIKVMEKRMGFALQSGSRSTSHQAWRKVPGIHVENPKKLYSPRSSSGKVDNLNGLGRQP</sequence>
<protein>
    <submittedName>
        <fullName evidence="2">Uncharacterized protein</fullName>
    </submittedName>
</protein>
<accession>A0AA87ZG44</accession>
<dbReference type="EMBL" id="BTGU01000001">
    <property type="protein sequence ID" value="GMN26836.1"/>
    <property type="molecule type" value="Genomic_DNA"/>
</dbReference>
<keyword evidence="3" id="KW-1185">Reference proteome</keyword>
<feature type="region of interest" description="Disordered" evidence="1">
    <location>
        <begin position="45"/>
        <end position="91"/>
    </location>
</feature>
<evidence type="ECO:0000313" key="3">
    <source>
        <dbReference type="Proteomes" id="UP001187192"/>
    </source>
</evidence>
<feature type="compositionally biased region" description="Polar residues" evidence="1">
    <location>
        <begin position="46"/>
        <end position="55"/>
    </location>
</feature>
<organism evidence="2 3">
    <name type="scientific">Ficus carica</name>
    <name type="common">Common fig</name>
    <dbReference type="NCBI Taxonomy" id="3494"/>
    <lineage>
        <taxon>Eukaryota</taxon>
        <taxon>Viridiplantae</taxon>
        <taxon>Streptophyta</taxon>
        <taxon>Embryophyta</taxon>
        <taxon>Tracheophyta</taxon>
        <taxon>Spermatophyta</taxon>
        <taxon>Magnoliopsida</taxon>
        <taxon>eudicotyledons</taxon>
        <taxon>Gunneridae</taxon>
        <taxon>Pentapetalae</taxon>
        <taxon>rosids</taxon>
        <taxon>fabids</taxon>
        <taxon>Rosales</taxon>
        <taxon>Moraceae</taxon>
        <taxon>Ficeae</taxon>
        <taxon>Ficus</taxon>
    </lineage>
</organism>
<dbReference type="Proteomes" id="UP001187192">
    <property type="component" value="Unassembled WGS sequence"/>
</dbReference>
<gene>
    <name evidence="2" type="ORF">TIFTF001_001449</name>
</gene>
<name>A0AA87ZG44_FICCA</name>
<evidence type="ECO:0000256" key="1">
    <source>
        <dbReference type="SAM" id="MobiDB-lite"/>
    </source>
</evidence>
<evidence type="ECO:0000313" key="2">
    <source>
        <dbReference type="EMBL" id="GMN26836.1"/>
    </source>
</evidence>
<proteinExistence type="predicted"/>
<dbReference type="Gramene" id="FCD_00014062-RA">
    <property type="protein sequence ID" value="FCD_00014062-RA:cds"/>
    <property type="gene ID" value="FCD_00014062"/>
</dbReference>
<reference evidence="2" key="1">
    <citation type="submission" date="2023-07" db="EMBL/GenBank/DDBJ databases">
        <title>draft genome sequence of fig (Ficus carica).</title>
        <authorList>
            <person name="Takahashi T."/>
            <person name="Nishimura K."/>
        </authorList>
    </citation>
    <scope>NUCLEOTIDE SEQUENCE</scope>
</reference>
<dbReference type="AlphaFoldDB" id="A0AA87ZG44"/>
<comment type="caution">
    <text evidence="2">The sequence shown here is derived from an EMBL/GenBank/DDBJ whole genome shotgun (WGS) entry which is preliminary data.</text>
</comment>